<protein>
    <recommendedName>
        <fullName evidence="2">WW domain-containing protein</fullName>
    </recommendedName>
</protein>
<feature type="compositionally biased region" description="Low complexity" evidence="1">
    <location>
        <begin position="520"/>
        <end position="549"/>
    </location>
</feature>
<evidence type="ECO:0000313" key="4">
    <source>
        <dbReference type="Proteomes" id="UP000050424"/>
    </source>
</evidence>
<dbReference type="InterPro" id="IPR036020">
    <property type="entry name" value="WW_dom_sf"/>
</dbReference>
<feature type="compositionally biased region" description="Polar residues" evidence="1">
    <location>
        <begin position="220"/>
        <end position="237"/>
    </location>
</feature>
<dbReference type="SUPFAM" id="SSF51045">
    <property type="entry name" value="WW domain"/>
    <property type="match status" value="2"/>
</dbReference>
<dbReference type="SMART" id="SM00456">
    <property type="entry name" value="WW"/>
    <property type="match status" value="2"/>
</dbReference>
<feature type="compositionally biased region" description="Polar residues" evidence="1">
    <location>
        <begin position="183"/>
        <end position="198"/>
    </location>
</feature>
<keyword evidence="4" id="KW-1185">Reference proteome</keyword>
<comment type="caution">
    <text evidence="3">The sequence shown here is derived from an EMBL/GenBank/DDBJ whole genome shotgun (WGS) entry which is preliminary data.</text>
</comment>
<dbReference type="Gene3D" id="2.20.70.10">
    <property type="match status" value="2"/>
</dbReference>
<dbReference type="Proteomes" id="UP000050424">
    <property type="component" value="Unassembled WGS sequence"/>
</dbReference>
<dbReference type="CDD" id="cd00201">
    <property type="entry name" value="WW"/>
    <property type="match status" value="2"/>
</dbReference>
<feature type="region of interest" description="Disordered" evidence="1">
    <location>
        <begin position="518"/>
        <end position="549"/>
    </location>
</feature>
<name>A0A0P7BFB0_9HYPO</name>
<feature type="compositionally biased region" description="Low complexity" evidence="1">
    <location>
        <begin position="201"/>
        <end position="219"/>
    </location>
</feature>
<dbReference type="AlphaFoldDB" id="A0A0P7BFB0"/>
<dbReference type="STRING" id="78410.A0A0P7BFB0"/>
<proteinExistence type="predicted"/>
<feature type="compositionally biased region" description="Low complexity" evidence="1">
    <location>
        <begin position="17"/>
        <end position="66"/>
    </location>
</feature>
<organism evidence="3 4">
    <name type="scientific">Neonectria ditissima</name>
    <dbReference type="NCBI Taxonomy" id="78410"/>
    <lineage>
        <taxon>Eukaryota</taxon>
        <taxon>Fungi</taxon>
        <taxon>Dikarya</taxon>
        <taxon>Ascomycota</taxon>
        <taxon>Pezizomycotina</taxon>
        <taxon>Sordariomycetes</taxon>
        <taxon>Hypocreomycetidae</taxon>
        <taxon>Hypocreales</taxon>
        <taxon>Nectriaceae</taxon>
        <taxon>Neonectria</taxon>
    </lineage>
</organism>
<dbReference type="EMBL" id="LKCW01000101">
    <property type="protein sequence ID" value="KPM39655.1"/>
    <property type="molecule type" value="Genomic_DNA"/>
</dbReference>
<evidence type="ECO:0000313" key="3">
    <source>
        <dbReference type="EMBL" id="KPM39655.1"/>
    </source>
</evidence>
<gene>
    <name evidence="3" type="ORF">AK830_g6903</name>
</gene>
<dbReference type="InterPro" id="IPR001202">
    <property type="entry name" value="WW_dom"/>
</dbReference>
<evidence type="ECO:0000256" key="1">
    <source>
        <dbReference type="SAM" id="MobiDB-lite"/>
    </source>
</evidence>
<feature type="domain" description="WW" evidence="2">
    <location>
        <begin position="359"/>
        <end position="392"/>
    </location>
</feature>
<feature type="region of interest" description="Disordered" evidence="1">
    <location>
        <begin position="1"/>
        <end position="249"/>
    </location>
</feature>
<feature type="domain" description="WW" evidence="2">
    <location>
        <begin position="392"/>
        <end position="425"/>
    </location>
</feature>
<dbReference type="OrthoDB" id="2020426at2759"/>
<sequence>MAPLPVHQQHFYGSSHPQQIQQPAQYSQPQQAQQVQYAQQPQQQQVPGYSTQPQFNQHQQSQQQQQPAYGSLSSQAVQQQPQQPVHANYNPQHHQQQPPHMQQQQVQHTQHCQPQNQQLHQKHQLNQQPTQPRQPPYQQHQNQQNQQFQQSQYTQHPPLHSTLSNASNLAIRQRPTQPAMPSPGQQAYSAGSSPQPLQVMSHGSSESPISSPHSRPESINSSVSVFTSDTTASTPNTLPSPPWQPAGTTTSGGSSFHLCKYCKNGIPANGLAYACLVCSTSQVTTTLCATCFASGPADSHIHGKSYFVTDSDQSIQSSDAAIPANFWTLRRNVSGRTWYKHNATGFKTHIKPMIMVESSPLLPGWEEGKTAEGRAFFFNRSTGSSVWTKPVSSLPSGWKEMRTPDSVPFYVQETLGLSTWDRPAPPPSATATHSTRPILGAAASKPQGATSLSTGLVSATMAAAKFTSQGVKVASKKMGTLGTKNNLKKMGLVVGGATLLMGSGEVASDFGGFGDGGGAEALAGDGSQAASDQQSVYDQQQGNDQQQTFHQQPVFEPAHVSQIADPVLAQPASGSSTVYIESGALGLI</sequence>
<dbReference type="PROSITE" id="PS50020">
    <property type="entry name" value="WW_DOMAIN_2"/>
    <property type="match status" value="2"/>
</dbReference>
<reference evidence="3 4" key="1">
    <citation type="submission" date="2015-09" db="EMBL/GenBank/DDBJ databases">
        <title>Draft genome of a European isolate of the apple canker pathogen Neonectria ditissima.</title>
        <authorList>
            <person name="Gomez-Cortecero A."/>
            <person name="Harrison R.J."/>
            <person name="Armitage A.D."/>
        </authorList>
    </citation>
    <scope>NUCLEOTIDE SEQUENCE [LARGE SCALE GENOMIC DNA]</scope>
    <source>
        <strain evidence="3 4">R09/05</strain>
    </source>
</reference>
<feature type="compositionally biased region" description="Low complexity" evidence="1">
    <location>
        <begin position="75"/>
        <end position="158"/>
    </location>
</feature>
<accession>A0A0P7BFB0</accession>
<feature type="compositionally biased region" description="Polar residues" evidence="1">
    <location>
        <begin position="161"/>
        <end position="176"/>
    </location>
</feature>
<dbReference type="PROSITE" id="PS01159">
    <property type="entry name" value="WW_DOMAIN_1"/>
    <property type="match status" value="1"/>
</dbReference>
<dbReference type="Pfam" id="PF00397">
    <property type="entry name" value="WW"/>
    <property type="match status" value="1"/>
</dbReference>
<evidence type="ECO:0000259" key="2">
    <source>
        <dbReference type="PROSITE" id="PS50020"/>
    </source>
</evidence>